<gene>
    <name evidence="1" type="ORF">H920_06554</name>
</gene>
<organism evidence="1 2">
    <name type="scientific">Fukomys damarensis</name>
    <name type="common">Damaraland mole rat</name>
    <name type="synonym">Cryptomys damarensis</name>
    <dbReference type="NCBI Taxonomy" id="885580"/>
    <lineage>
        <taxon>Eukaryota</taxon>
        <taxon>Metazoa</taxon>
        <taxon>Chordata</taxon>
        <taxon>Craniata</taxon>
        <taxon>Vertebrata</taxon>
        <taxon>Euteleostomi</taxon>
        <taxon>Mammalia</taxon>
        <taxon>Eutheria</taxon>
        <taxon>Euarchontoglires</taxon>
        <taxon>Glires</taxon>
        <taxon>Rodentia</taxon>
        <taxon>Hystricomorpha</taxon>
        <taxon>Bathyergidae</taxon>
        <taxon>Fukomys</taxon>
    </lineage>
</organism>
<dbReference type="EMBL" id="KN122228">
    <property type="protein sequence ID" value="KFO31985.1"/>
    <property type="molecule type" value="Genomic_DNA"/>
</dbReference>
<proteinExistence type="predicted"/>
<reference evidence="1 2" key="1">
    <citation type="submission" date="2013-11" db="EMBL/GenBank/DDBJ databases">
        <title>The Damaraland mole rat (Fukomys damarensis) genome and evolution of African mole rats.</title>
        <authorList>
            <person name="Gladyshev V.N."/>
            <person name="Fang X."/>
        </authorList>
    </citation>
    <scope>NUCLEOTIDE SEQUENCE [LARGE SCALE GENOMIC DNA]</scope>
    <source>
        <tissue evidence="1">Liver</tissue>
    </source>
</reference>
<evidence type="ECO:0000313" key="1">
    <source>
        <dbReference type="EMBL" id="KFO31985.1"/>
    </source>
</evidence>
<dbReference type="STRING" id="885580.ENSFDAP00000008482"/>
<sequence length="190" mass="21376">MQSTVVSFKELCGLSSLASLMQCMVAVSPHFLGPDDTPQVVLNLSELYPTMAMELQGIVPEVLKKIVTTYHMKIQSLKALIENAYAMYEKIVHCQKAAMEFHEHLYSIGTKECLKEGKLQKAIESFTWHITILKGQMDLLKYVKNNTLENLKQIHFAAVSCGLNKPGTEIADAEIQKPHWSLEVIPEKSK</sequence>
<dbReference type="Proteomes" id="UP000028990">
    <property type="component" value="Unassembled WGS sequence"/>
</dbReference>
<name>A0A091DNW8_FUKDA</name>
<protein>
    <submittedName>
        <fullName evidence="1">Inactive phospholipase C-like protein 2</fullName>
    </submittedName>
</protein>
<accession>A0A091DNW8</accession>
<evidence type="ECO:0000313" key="2">
    <source>
        <dbReference type="Proteomes" id="UP000028990"/>
    </source>
</evidence>
<keyword evidence="2" id="KW-1185">Reference proteome</keyword>
<dbReference type="AlphaFoldDB" id="A0A091DNW8"/>